<sequence>MLTQRQTHLEKALLPTVTMLLLLLTTAGQPAEAAKISPTAAADPDSSLMTPLISNNTDTYETHSLHIPCGSEHSTYCFHEGKCVHPRDNISNLSCICKESYQGTRCEIYSNFSSVSAFQKDQVVGIMIGIVTGVLLVSFLAMLISCFAYRRCRKSAPLIKLASSEALV</sequence>
<feature type="disulfide bond" evidence="6">
    <location>
        <begin position="97"/>
        <end position="106"/>
    </location>
</feature>
<keyword evidence="5 6" id="KW-1015">Disulfide bond</keyword>
<dbReference type="STRING" id="37003.ENSKMAP00000007386"/>
<dbReference type="KEGG" id="kmr:108233673"/>
<evidence type="ECO:0000313" key="10">
    <source>
        <dbReference type="Ensembl" id="ENSKMAP00000007386.1"/>
    </source>
</evidence>
<dbReference type="GeneTree" id="ENSGT00730000113053"/>
<evidence type="ECO:0000256" key="4">
    <source>
        <dbReference type="ARBA" id="ARBA00022729"/>
    </source>
</evidence>
<dbReference type="GO" id="GO:0005576">
    <property type="term" value="C:extracellular region"/>
    <property type="evidence" value="ECO:0007669"/>
    <property type="project" value="UniProtKB-SubCell"/>
</dbReference>
<evidence type="ECO:0000259" key="9">
    <source>
        <dbReference type="PROSITE" id="PS50026"/>
    </source>
</evidence>
<evidence type="ECO:0000256" key="6">
    <source>
        <dbReference type="PROSITE-ProRule" id="PRU00076"/>
    </source>
</evidence>
<dbReference type="Ensembl" id="ENSKMAT00000007504.1">
    <property type="protein sequence ID" value="ENSKMAP00000007386.1"/>
    <property type="gene ID" value="ENSKMAG00000005570.1"/>
</dbReference>
<dbReference type="GO" id="GO:0007173">
    <property type="term" value="P:epidermal growth factor receptor signaling pathway"/>
    <property type="evidence" value="ECO:0007669"/>
    <property type="project" value="TreeGrafter"/>
</dbReference>
<evidence type="ECO:0000256" key="5">
    <source>
        <dbReference type="ARBA" id="ARBA00023157"/>
    </source>
</evidence>
<feature type="transmembrane region" description="Helical" evidence="7">
    <location>
        <begin position="123"/>
        <end position="149"/>
    </location>
</feature>
<dbReference type="OrthoDB" id="9411915at2759"/>
<dbReference type="PANTHER" id="PTHR10740:SF14">
    <property type="entry name" value="EGF-LIKE DOMAIN-CONTAINING PROTEIN"/>
    <property type="match status" value="1"/>
</dbReference>
<feature type="domain" description="EGF-like" evidence="9">
    <location>
        <begin position="65"/>
        <end position="107"/>
    </location>
</feature>
<dbReference type="Gene3D" id="2.10.25.10">
    <property type="entry name" value="Laminin"/>
    <property type="match status" value="1"/>
</dbReference>
<organism evidence="10 11">
    <name type="scientific">Kryptolebias marmoratus</name>
    <name type="common">Mangrove killifish</name>
    <name type="synonym">Rivulus marmoratus</name>
    <dbReference type="NCBI Taxonomy" id="37003"/>
    <lineage>
        <taxon>Eukaryota</taxon>
        <taxon>Metazoa</taxon>
        <taxon>Chordata</taxon>
        <taxon>Craniata</taxon>
        <taxon>Vertebrata</taxon>
        <taxon>Euteleostomi</taxon>
        <taxon>Actinopterygii</taxon>
        <taxon>Neopterygii</taxon>
        <taxon>Teleostei</taxon>
        <taxon>Neoteleostei</taxon>
        <taxon>Acanthomorphata</taxon>
        <taxon>Ovalentaria</taxon>
        <taxon>Atherinomorphae</taxon>
        <taxon>Cyprinodontiformes</taxon>
        <taxon>Rivulidae</taxon>
        <taxon>Kryptolebias</taxon>
    </lineage>
</organism>
<evidence type="ECO:0000256" key="2">
    <source>
        <dbReference type="ARBA" id="ARBA00022525"/>
    </source>
</evidence>
<dbReference type="PROSITE" id="PS00022">
    <property type="entry name" value="EGF_1"/>
    <property type="match status" value="1"/>
</dbReference>
<reference evidence="10" key="2">
    <citation type="submission" date="2025-09" db="UniProtKB">
        <authorList>
            <consortium name="Ensembl"/>
        </authorList>
    </citation>
    <scope>IDENTIFICATION</scope>
</reference>
<dbReference type="RefSeq" id="XP_017267758.1">
    <property type="nucleotide sequence ID" value="XM_017412269.3"/>
</dbReference>
<keyword evidence="4 8" id="KW-0732">Signal</keyword>
<keyword evidence="11" id="KW-1185">Reference proteome</keyword>
<dbReference type="PANTHER" id="PTHR10740">
    <property type="entry name" value="TRANSFORMING GROWTH FACTOR ALPHA"/>
    <property type="match status" value="1"/>
</dbReference>
<dbReference type="GO" id="GO:0045840">
    <property type="term" value="P:positive regulation of mitotic nuclear division"/>
    <property type="evidence" value="ECO:0007669"/>
    <property type="project" value="TreeGrafter"/>
</dbReference>
<dbReference type="Proteomes" id="UP000264800">
    <property type="component" value="Unplaced"/>
</dbReference>
<dbReference type="InterPro" id="IPR000742">
    <property type="entry name" value="EGF"/>
</dbReference>
<dbReference type="PROSITE" id="PS50026">
    <property type="entry name" value="EGF_3"/>
    <property type="match status" value="1"/>
</dbReference>
<keyword evidence="7" id="KW-1133">Transmembrane helix</keyword>
<proteinExistence type="predicted"/>
<keyword evidence="3 6" id="KW-0245">EGF-like domain</keyword>
<comment type="caution">
    <text evidence="6">Lacks conserved residue(s) required for the propagation of feature annotation.</text>
</comment>
<keyword evidence="7" id="KW-0472">Membrane</keyword>
<feature type="signal peptide" evidence="8">
    <location>
        <begin position="1"/>
        <end position="33"/>
    </location>
</feature>
<dbReference type="AlphaFoldDB" id="A0A3Q2ZU98"/>
<name>A0A3Q2ZU98_KRYMA</name>
<protein>
    <recommendedName>
        <fullName evidence="9">EGF-like domain-containing protein</fullName>
    </recommendedName>
</protein>
<dbReference type="SUPFAM" id="SSF57196">
    <property type="entry name" value="EGF/Laminin"/>
    <property type="match status" value="1"/>
</dbReference>
<evidence type="ECO:0000256" key="1">
    <source>
        <dbReference type="ARBA" id="ARBA00004613"/>
    </source>
</evidence>
<evidence type="ECO:0000256" key="7">
    <source>
        <dbReference type="SAM" id="Phobius"/>
    </source>
</evidence>
<dbReference type="OMA" id="CMYPQDS"/>
<evidence type="ECO:0000313" key="11">
    <source>
        <dbReference type="Proteomes" id="UP000264800"/>
    </source>
</evidence>
<comment type="subcellular location">
    <subcellularLocation>
        <location evidence="1">Secreted</location>
    </subcellularLocation>
</comment>
<accession>A0A3Q2ZU98</accession>
<dbReference type="GeneID" id="108233673"/>
<feature type="chain" id="PRO_5018549201" description="EGF-like domain-containing protein" evidence="8">
    <location>
        <begin position="34"/>
        <end position="168"/>
    </location>
</feature>
<keyword evidence="7" id="KW-0812">Transmembrane</keyword>
<evidence type="ECO:0000256" key="3">
    <source>
        <dbReference type="ARBA" id="ARBA00022536"/>
    </source>
</evidence>
<dbReference type="GO" id="GO:0008284">
    <property type="term" value="P:positive regulation of cell population proliferation"/>
    <property type="evidence" value="ECO:0007669"/>
    <property type="project" value="TreeGrafter"/>
</dbReference>
<evidence type="ECO:0000256" key="8">
    <source>
        <dbReference type="SAM" id="SignalP"/>
    </source>
</evidence>
<reference evidence="10" key="1">
    <citation type="submission" date="2025-08" db="UniProtKB">
        <authorList>
            <consortium name="Ensembl"/>
        </authorList>
    </citation>
    <scope>IDENTIFICATION</scope>
</reference>
<keyword evidence="2" id="KW-0964">Secreted</keyword>